<evidence type="ECO:0000313" key="2">
    <source>
        <dbReference type="EMBL" id="KAF6240775.1"/>
    </source>
</evidence>
<dbReference type="RefSeq" id="XP_037170034.1">
    <property type="nucleotide sequence ID" value="XM_037303387.1"/>
</dbReference>
<comment type="caution">
    <text evidence="2">The sequence shown here is derived from an EMBL/GenBank/DDBJ whole genome shotgun (WGS) entry which is preliminary data.</text>
</comment>
<proteinExistence type="predicted"/>
<dbReference type="AlphaFoldDB" id="A0A8H6L9S7"/>
<organism evidence="2 3">
    <name type="scientific">Letharia columbiana</name>
    <dbReference type="NCBI Taxonomy" id="112416"/>
    <lineage>
        <taxon>Eukaryota</taxon>
        <taxon>Fungi</taxon>
        <taxon>Dikarya</taxon>
        <taxon>Ascomycota</taxon>
        <taxon>Pezizomycotina</taxon>
        <taxon>Lecanoromycetes</taxon>
        <taxon>OSLEUM clade</taxon>
        <taxon>Lecanoromycetidae</taxon>
        <taxon>Lecanorales</taxon>
        <taxon>Lecanorineae</taxon>
        <taxon>Parmeliaceae</taxon>
        <taxon>Letharia</taxon>
    </lineage>
</organism>
<keyword evidence="3" id="KW-1185">Reference proteome</keyword>
<sequence length="184" mass="20109">MCLGSQDPKDLLVNINKGIQRPSHPASKKTPPKRIHPSRTQLTTSSLKTAKLKAIKASTPESYMSHIAWVWVKTQELLLKAESDALEAKTLPLRKKYSKLSARHPAFKPAAVALTKDWFITEGEAKDEKLAGLMKAFKAAGGGVEDAGKVERLLKIGLEWSMAVKMQLVAVRDAVGQLKKLSAA</sequence>
<evidence type="ECO:0000256" key="1">
    <source>
        <dbReference type="SAM" id="MobiDB-lite"/>
    </source>
</evidence>
<gene>
    <name evidence="2" type="ORF">HO173_001448</name>
</gene>
<dbReference type="Proteomes" id="UP000578531">
    <property type="component" value="Unassembled WGS sequence"/>
</dbReference>
<accession>A0A8H6L9S7</accession>
<dbReference type="GeneID" id="59283122"/>
<evidence type="ECO:0000313" key="3">
    <source>
        <dbReference type="Proteomes" id="UP000578531"/>
    </source>
</evidence>
<name>A0A8H6L9S7_9LECA</name>
<reference evidence="2 3" key="1">
    <citation type="journal article" date="2020" name="Genomics">
        <title>Complete, high-quality genomes from long-read metagenomic sequencing of two wolf lichen thalli reveals enigmatic genome architecture.</title>
        <authorList>
            <person name="McKenzie S.K."/>
            <person name="Walston R.F."/>
            <person name="Allen J.L."/>
        </authorList>
    </citation>
    <scope>NUCLEOTIDE SEQUENCE [LARGE SCALE GENOMIC DNA]</scope>
    <source>
        <strain evidence="2">WasteWater2</strain>
    </source>
</reference>
<protein>
    <submittedName>
        <fullName evidence="2">Uncharacterized protein</fullName>
    </submittedName>
</protein>
<feature type="region of interest" description="Disordered" evidence="1">
    <location>
        <begin position="17"/>
        <end position="43"/>
    </location>
</feature>
<dbReference type="EMBL" id="JACCJC010000003">
    <property type="protein sequence ID" value="KAF6240775.1"/>
    <property type="molecule type" value="Genomic_DNA"/>
</dbReference>
<feature type="compositionally biased region" description="Basic residues" evidence="1">
    <location>
        <begin position="26"/>
        <end position="37"/>
    </location>
</feature>